<dbReference type="OrthoDB" id="7480255at2759"/>
<dbReference type="Proteomes" id="UP000494106">
    <property type="component" value="Unassembled WGS sequence"/>
</dbReference>
<sequence length="88" mass="9625">MVAVLMSHAQDNVTGTITRFSLKWSGGCVSRKPRLPDAAVEFELNGRCRAGSTAGMRERPVIKAAARSPYLTTQAAYSLATFFLIYIE</sequence>
<keyword evidence="2" id="KW-1185">Reference proteome</keyword>
<name>A0A8S0YTC5_ARCPL</name>
<gene>
    <name evidence="1" type="ORF">APLA_LOCUS1278</name>
</gene>
<protein>
    <submittedName>
        <fullName evidence="1">Uncharacterized protein</fullName>
    </submittedName>
</protein>
<accession>A0A8S0YTC5</accession>
<evidence type="ECO:0000313" key="1">
    <source>
        <dbReference type="EMBL" id="CAB3222801.1"/>
    </source>
</evidence>
<comment type="caution">
    <text evidence="1">The sequence shown here is derived from an EMBL/GenBank/DDBJ whole genome shotgun (WGS) entry which is preliminary data.</text>
</comment>
<organism evidence="1 2">
    <name type="scientific">Arctia plantaginis</name>
    <name type="common">Wood tiger moth</name>
    <name type="synonym">Phalaena plantaginis</name>
    <dbReference type="NCBI Taxonomy" id="874455"/>
    <lineage>
        <taxon>Eukaryota</taxon>
        <taxon>Metazoa</taxon>
        <taxon>Ecdysozoa</taxon>
        <taxon>Arthropoda</taxon>
        <taxon>Hexapoda</taxon>
        <taxon>Insecta</taxon>
        <taxon>Pterygota</taxon>
        <taxon>Neoptera</taxon>
        <taxon>Endopterygota</taxon>
        <taxon>Lepidoptera</taxon>
        <taxon>Glossata</taxon>
        <taxon>Ditrysia</taxon>
        <taxon>Noctuoidea</taxon>
        <taxon>Erebidae</taxon>
        <taxon>Arctiinae</taxon>
        <taxon>Arctia</taxon>
    </lineage>
</organism>
<dbReference type="EMBL" id="CADEBC010000100">
    <property type="protein sequence ID" value="CAB3222801.1"/>
    <property type="molecule type" value="Genomic_DNA"/>
</dbReference>
<proteinExistence type="predicted"/>
<evidence type="ECO:0000313" key="2">
    <source>
        <dbReference type="Proteomes" id="UP000494106"/>
    </source>
</evidence>
<reference evidence="1 2" key="1">
    <citation type="submission" date="2020-04" db="EMBL/GenBank/DDBJ databases">
        <authorList>
            <person name="Wallbank WR R."/>
            <person name="Pardo Diaz C."/>
            <person name="Kozak K."/>
            <person name="Martin S."/>
            <person name="Jiggins C."/>
            <person name="Moest M."/>
            <person name="Warren A I."/>
            <person name="Byers J.R.P. K."/>
            <person name="Montejo-Kovacevich G."/>
            <person name="Yen C E."/>
        </authorList>
    </citation>
    <scope>NUCLEOTIDE SEQUENCE [LARGE SCALE GENOMIC DNA]</scope>
</reference>
<dbReference type="AlphaFoldDB" id="A0A8S0YTC5"/>